<dbReference type="SUPFAM" id="SSF51735">
    <property type="entry name" value="NAD(P)-binding Rossmann-fold domains"/>
    <property type="match status" value="1"/>
</dbReference>
<name>A0ABT4RYE0_9FLAO</name>
<evidence type="ECO:0000313" key="5">
    <source>
        <dbReference type="Proteomes" id="UP001149142"/>
    </source>
</evidence>
<dbReference type="CDD" id="cd05374">
    <property type="entry name" value="17beta-HSD-like_SDR_c"/>
    <property type="match status" value="1"/>
</dbReference>
<dbReference type="InterPro" id="IPR002347">
    <property type="entry name" value="SDR_fam"/>
</dbReference>
<dbReference type="PANTHER" id="PTHR43976">
    <property type="entry name" value="SHORT CHAIN DEHYDROGENASE"/>
    <property type="match status" value="1"/>
</dbReference>
<organism evidence="4 5">
    <name type="scientific">Mesoflavibacter profundi</name>
    <dbReference type="NCBI Taxonomy" id="2708110"/>
    <lineage>
        <taxon>Bacteria</taxon>
        <taxon>Pseudomonadati</taxon>
        <taxon>Bacteroidota</taxon>
        <taxon>Flavobacteriia</taxon>
        <taxon>Flavobacteriales</taxon>
        <taxon>Flavobacteriaceae</taxon>
        <taxon>Mesoflavibacter</taxon>
    </lineage>
</organism>
<dbReference type="Gene3D" id="3.40.50.720">
    <property type="entry name" value="NAD(P)-binding Rossmann-like Domain"/>
    <property type="match status" value="1"/>
</dbReference>
<dbReference type="EMBL" id="JAPFGC010000002">
    <property type="protein sequence ID" value="MDA0176834.1"/>
    <property type="molecule type" value="Genomic_DNA"/>
</dbReference>
<dbReference type="PANTHER" id="PTHR43976:SF16">
    <property type="entry name" value="SHORT-CHAIN DEHYDROGENASE_REDUCTASE FAMILY PROTEIN"/>
    <property type="match status" value="1"/>
</dbReference>
<dbReference type="Pfam" id="PF00106">
    <property type="entry name" value="adh_short"/>
    <property type="match status" value="1"/>
</dbReference>
<dbReference type="PRINTS" id="PR00081">
    <property type="entry name" value="GDHRDH"/>
</dbReference>
<dbReference type="Proteomes" id="UP001149142">
    <property type="component" value="Unassembled WGS sequence"/>
</dbReference>
<dbReference type="InterPro" id="IPR051911">
    <property type="entry name" value="SDR_oxidoreductase"/>
</dbReference>
<keyword evidence="2" id="KW-0560">Oxidoreductase</keyword>
<accession>A0ABT4RYE0</accession>
<dbReference type="RefSeq" id="WP_106688918.1">
    <property type="nucleotide sequence ID" value="NZ_CAXQEU010000036.1"/>
</dbReference>
<evidence type="ECO:0000313" key="4">
    <source>
        <dbReference type="EMBL" id="MDA0176834.1"/>
    </source>
</evidence>
<reference evidence="4" key="1">
    <citation type="submission" date="2022-11" db="EMBL/GenBank/DDBJ databases">
        <title>Refractory cell wall polysaccharides provide important carbon source for microbial heterotrophs in the hadal ocean.</title>
        <authorList>
            <person name="Zhu X."/>
        </authorList>
    </citation>
    <scope>NUCLEOTIDE SEQUENCE</scope>
    <source>
        <strain evidence="4">MTRN7</strain>
    </source>
</reference>
<protein>
    <submittedName>
        <fullName evidence="4">SDR family oxidoreductase</fullName>
    </submittedName>
</protein>
<dbReference type="PRINTS" id="PR00080">
    <property type="entry name" value="SDRFAMILY"/>
</dbReference>
<sequence>MSKVILITGGSSGIGKSIGEFLTQKGYTVYGTSRNPNRYTDSTFNLVALDVNNVQSIQDAVSTVISKEGQLDVLINNAGVGITGAVEEIPQEQIQHNFNTNFFGPINVIKAVLPQMRKQQSGLVINITSIAGYMGLPYRGIYSASKGALEILTEALRMETKDFGVKFTNLAPGDFATNIAAGRYHAPVLKSSAYKKYPDVLNNIDEEVDESGSPIAVAKKVYQIINTKHPKIHYKVGAFMQKFSIVLKFVLPDKLYEKLLINHYKL</sequence>
<dbReference type="InterPro" id="IPR020904">
    <property type="entry name" value="Sc_DH/Rdtase_CS"/>
</dbReference>
<comment type="similarity">
    <text evidence="1 3">Belongs to the short-chain dehydrogenases/reductases (SDR) family.</text>
</comment>
<evidence type="ECO:0000256" key="2">
    <source>
        <dbReference type="ARBA" id="ARBA00023002"/>
    </source>
</evidence>
<comment type="caution">
    <text evidence="4">The sequence shown here is derived from an EMBL/GenBank/DDBJ whole genome shotgun (WGS) entry which is preliminary data.</text>
</comment>
<dbReference type="InterPro" id="IPR036291">
    <property type="entry name" value="NAD(P)-bd_dom_sf"/>
</dbReference>
<proteinExistence type="inferred from homology"/>
<evidence type="ECO:0000256" key="1">
    <source>
        <dbReference type="ARBA" id="ARBA00006484"/>
    </source>
</evidence>
<keyword evidence="5" id="KW-1185">Reference proteome</keyword>
<dbReference type="PROSITE" id="PS00061">
    <property type="entry name" value="ADH_SHORT"/>
    <property type="match status" value="1"/>
</dbReference>
<evidence type="ECO:0000256" key="3">
    <source>
        <dbReference type="RuleBase" id="RU000363"/>
    </source>
</evidence>
<gene>
    <name evidence="4" type="ORF">OOZ35_04925</name>
</gene>